<dbReference type="GO" id="GO:0051607">
    <property type="term" value="P:defense response to virus"/>
    <property type="evidence" value="ECO:0007669"/>
    <property type="project" value="UniProtKB-KW"/>
</dbReference>
<protein>
    <recommendedName>
        <fullName evidence="10">CRISPR-associated exonuclease Cas4</fullName>
        <ecNumber evidence="10">3.1.12.1</ecNumber>
    </recommendedName>
</protein>
<dbReference type="Proteomes" id="UP000007391">
    <property type="component" value="Chromosome"/>
</dbReference>
<dbReference type="HOGENOM" id="CLU_1405931_0_0_2"/>
<evidence type="ECO:0000256" key="10">
    <source>
        <dbReference type="RuleBase" id="RU365022"/>
    </source>
</evidence>
<dbReference type="InterPro" id="IPR013343">
    <property type="entry name" value="CRISPR-assoc_prot_Cas4"/>
</dbReference>
<evidence type="ECO:0000256" key="2">
    <source>
        <dbReference type="ARBA" id="ARBA00022722"/>
    </source>
</evidence>
<keyword evidence="5 10" id="KW-0269">Exonuclease</keyword>
<accession>H9ZZA6</accession>
<evidence type="ECO:0000313" key="12">
    <source>
        <dbReference type="EMBL" id="AFH42063.1"/>
    </source>
</evidence>
<keyword evidence="8 10" id="KW-0051">Antiviral defense</keyword>
<reference evidence="13" key="1">
    <citation type="submission" date="2012-03" db="EMBL/GenBank/DDBJ databases">
        <title>Fervidicoccus fontis complete genome analysis confirms its distinct phylogenetic position and predicts its environmental function.</title>
        <authorList>
            <person name="Lebedinsky A.V."/>
            <person name="Mardanov A.V."/>
            <person name="Gumerov V.M."/>
            <person name="Beletsky A.V."/>
            <person name="Kublanov I.V."/>
            <person name="Perevalova A.A."/>
            <person name="Bonch-Osmolovskaya E.A."/>
            <person name="Ravin N.V."/>
            <person name="Skryabin K.G."/>
        </authorList>
    </citation>
    <scope>NUCLEOTIDE SEQUENCE [LARGE SCALE GENOMIC DNA]</scope>
    <source>
        <strain evidence="13">DSM 19380 / VKM B-2539 / Kam940</strain>
    </source>
</reference>
<sequence>MKELKGSISLSLIRNLPYCERMVWFKLNSDIEEPPTPSMILSSERHRDLKRIAESLMLPQPMQFNKKLCHPQIPVCGSPDIISGEERKIIVEYKHFSRERGDFQDFRAQLLTYGWLVQEVEGRVWKLVLMVGREVVWEQEYSYELHISARHLVERLLKILDSPTPPSASYGGKCSYCFFKSVCSSSNQPAEIL</sequence>
<name>H9ZZA6_FERFK</name>
<dbReference type="EC" id="3.1.12.1" evidence="10"/>
<dbReference type="GeneID" id="12449130"/>
<evidence type="ECO:0000256" key="1">
    <source>
        <dbReference type="ARBA" id="ARBA00001936"/>
    </source>
</evidence>
<keyword evidence="4 10" id="KW-0378">Hydrolase</keyword>
<keyword evidence="6 10" id="KW-0408">Iron</keyword>
<keyword evidence="9 10" id="KW-0464">Manganese</keyword>
<evidence type="ECO:0000256" key="8">
    <source>
        <dbReference type="ARBA" id="ARBA00023118"/>
    </source>
</evidence>
<dbReference type="KEGG" id="ffo:FFONT_0069"/>
<dbReference type="NCBIfam" id="TIGR00372">
    <property type="entry name" value="cas4"/>
    <property type="match status" value="1"/>
</dbReference>
<dbReference type="InterPro" id="IPR022765">
    <property type="entry name" value="Dna2/Cas4_DUF83"/>
</dbReference>
<keyword evidence="3 10" id="KW-0479">Metal-binding</keyword>
<gene>
    <name evidence="12" type="ordered locus">FFONT_0069</name>
</gene>
<dbReference type="InterPro" id="IPR011604">
    <property type="entry name" value="PDDEXK-like_dom_sf"/>
</dbReference>
<dbReference type="eggNOG" id="arCOG00786">
    <property type="taxonomic scope" value="Archaea"/>
</dbReference>
<dbReference type="AlphaFoldDB" id="H9ZZA6"/>
<keyword evidence="2 10" id="KW-0540">Nuclease</keyword>
<keyword evidence="13" id="KW-1185">Reference proteome</keyword>
<evidence type="ECO:0000256" key="7">
    <source>
        <dbReference type="ARBA" id="ARBA00023014"/>
    </source>
</evidence>
<evidence type="ECO:0000256" key="3">
    <source>
        <dbReference type="ARBA" id="ARBA00022723"/>
    </source>
</evidence>
<proteinExistence type="inferred from homology"/>
<evidence type="ECO:0000256" key="5">
    <source>
        <dbReference type="ARBA" id="ARBA00022839"/>
    </source>
</evidence>
<dbReference type="RefSeq" id="WP_014557212.1">
    <property type="nucleotide sequence ID" value="NC_017461.1"/>
</dbReference>
<comment type="cofactor">
    <cofactor evidence="10">
        <name>iron-sulfur cluster</name>
        <dbReference type="ChEBI" id="CHEBI:30408"/>
    </cofactor>
</comment>
<dbReference type="GO" id="GO:0004527">
    <property type="term" value="F:exonuclease activity"/>
    <property type="evidence" value="ECO:0007669"/>
    <property type="project" value="UniProtKB-KW"/>
</dbReference>
<dbReference type="GO" id="GO:0051536">
    <property type="term" value="F:iron-sulfur cluster binding"/>
    <property type="evidence" value="ECO:0007669"/>
    <property type="project" value="UniProtKB-KW"/>
</dbReference>
<dbReference type="GO" id="GO:0046872">
    <property type="term" value="F:metal ion binding"/>
    <property type="evidence" value="ECO:0007669"/>
    <property type="project" value="UniProtKB-KW"/>
</dbReference>
<reference evidence="12 13" key="2">
    <citation type="journal article" date="2014" name="Extremophiles">
        <title>Analysis of the complete genome of Fervidococcus fontis confirms the distinct phylogenetic position of the order Fervidicoccales and suggests its environmental function.</title>
        <authorList>
            <person name="Lebedinsky A.V."/>
            <person name="Mardanov A.V."/>
            <person name="Kublanov I.V."/>
            <person name="Gumerov V.M."/>
            <person name="Beletsky A.V."/>
            <person name="Perevalova A.A."/>
            <person name="Bidzhieva S.Kh."/>
            <person name="Bonch-Osmolovskaya E.A."/>
            <person name="Skryabin K.G."/>
            <person name="Ravin N.V."/>
        </authorList>
    </citation>
    <scope>NUCLEOTIDE SEQUENCE [LARGE SCALE GENOMIC DNA]</scope>
    <source>
        <strain evidence="13">DSM 19380 / VKM B-2539 / Kam940</strain>
    </source>
</reference>
<dbReference type="Gene3D" id="3.90.320.10">
    <property type="match status" value="1"/>
</dbReference>
<keyword evidence="7 10" id="KW-0411">Iron-sulfur</keyword>
<organism evidence="12 13">
    <name type="scientific">Fervidicoccus fontis (strain DSM 19380 / JCM 18336 / VKM B-2539 / Kam940)</name>
    <dbReference type="NCBI Taxonomy" id="1163730"/>
    <lineage>
        <taxon>Archaea</taxon>
        <taxon>Thermoproteota</taxon>
        <taxon>Thermoprotei</taxon>
        <taxon>Fervidicoccales</taxon>
        <taxon>Fervidicoccaceae</taxon>
        <taxon>Fervidicoccus</taxon>
    </lineage>
</organism>
<comment type="similarity">
    <text evidence="10">Belongs to the CRISPR-associated exonuclease Cas4 family.</text>
</comment>
<dbReference type="STRING" id="1163730.FFONT_0069"/>
<comment type="cofactor">
    <cofactor evidence="10">
        <name>Mg(2+)</name>
        <dbReference type="ChEBI" id="CHEBI:18420"/>
    </cofactor>
    <cofactor evidence="10">
        <name>Mn(2+)</name>
        <dbReference type="ChEBI" id="CHEBI:29035"/>
    </cofactor>
    <text evidence="10">Mg(2+) or Mn(2+) required for ssDNA cleavage activity.</text>
</comment>
<evidence type="ECO:0000259" key="11">
    <source>
        <dbReference type="Pfam" id="PF01930"/>
    </source>
</evidence>
<comment type="function">
    <text evidence="10">CRISPR (clustered regularly interspaced short palindromic repeat) is an adaptive immune system that provides protection against mobile genetic elements (viruses, transposable elements and conjugative plasmids). CRISPR clusters contain sequences complementary to antecedent mobile elements and target invading nucleic acids. CRISPR clusters are transcribed and processed into CRISPR RNA (crRNA).</text>
</comment>
<dbReference type="InParanoid" id="H9ZZA6"/>
<evidence type="ECO:0000256" key="4">
    <source>
        <dbReference type="ARBA" id="ARBA00022801"/>
    </source>
</evidence>
<dbReference type="EMBL" id="CP003423">
    <property type="protein sequence ID" value="AFH42063.1"/>
    <property type="molecule type" value="Genomic_DNA"/>
</dbReference>
<evidence type="ECO:0000313" key="13">
    <source>
        <dbReference type="Proteomes" id="UP000007391"/>
    </source>
</evidence>
<comment type="cofactor">
    <cofactor evidence="1">
        <name>Mn(2+)</name>
        <dbReference type="ChEBI" id="CHEBI:29035"/>
    </cofactor>
</comment>
<feature type="domain" description="DUF83" evidence="11">
    <location>
        <begin position="13"/>
        <end position="184"/>
    </location>
</feature>
<evidence type="ECO:0000256" key="6">
    <source>
        <dbReference type="ARBA" id="ARBA00023004"/>
    </source>
</evidence>
<dbReference type="Pfam" id="PF01930">
    <property type="entry name" value="Cas_Cas4"/>
    <property type="match status" value="1"/>
</dbReference>
<evidence type="ECO:0000256" key="9">
    <source>
        <dbReference type="ARBA" id="ARBA00023211"/>
    </source>
</evidence>